<name>X1K9F1_9ZZZZ</name>
<dbReference type="EMBL" id="BARV01012348">
    <property type="protein sequence ID" value="GAI03233.1"/>
    <property type="molecule type" value="Genomic_DNA"/>
</dbReference>
<proteinExistence type="predicted"/>
<protein>
    <submittedName>
        <fullName evidence="1">Uncharacterized protein</fullName>
    </submittedName>
</protein>
<sequence length="120" mass="13482">WKELQQRSGYPYPISEYSTVTSRLRRIAEFDMGLVLRATMGNRPTELALHGADYLDFANKGILDHNFLTQETKEFVTLLENELAVPVTFIGTGPEQNEIVDRVGGQRRLALAQRSESGVA</sequence>
<reference evidence="1" key="1">
    <citation type="journal article" date="2014" name="Front. Microbiol.">
        <title>High frequency of phylogenetically diverse reductive dehalogenase-homologous genes in deep subseafloor sedimentary metagenomes.</title>
        <authorList>
            <person name="Kawai M."/>
            <person name="Futagami T."/>
            <person name="Toyoda A."/>
            <person name="Takaki Y."/>
            <person name="Nishi S."/>
            <person name="Hori S."/>
            <person name="Arai W."/>
            <person name="Tsubouchi T."/>
            <person name="Morono Y."/>
            <person name="Uchiyama I."/>
            <person name="Ito T."/>
            <person name="Fujiyama A."/>
            <person name="Inagaki F."/>
            <person name="Takami H."/>
        </authorList>
    </citation>
    <scope>NUCLEOTIDE SEQUENCE</scope>
    <source>
        <strain evidence="1">Expedition CK06-06</strain>
    </source>
</reference>
<dbReference type="SUPFAM" id="SSF52540">
    <property type="entry name" value="P-loop containing nucleoside triphosphate hydrolases"/>
    <property type="match status" value="1"/>
</dbReference>
<feature type="non-terminal residue" evidence="1">
    <location>
        <position position="1"/>
    </location>
</feature>
<dbReference type="AlphaFoldDB" id="X1K9F1"/>
<organism evidence="1">
    <name type="scientific">marine sediment metagenome</name>
    <dbReference type="NCBI Taxonomy" id="412755"/>
    <lineage>
        <taxon>unclassified sequences</taxon>
        <taxon>metagenomes</taxon>
        <taxon>ecological metagenomes</taxon>
    </lineage>
</organism>
<gene>
    <name evidence="1" type="ORF">S06H3_22915</name>
</gene>
<evidence type="ECO:0000313" key="1">
    <source>
        <dbReference type="EMBL" id="GAI03233.1"/>
    </source>
</evidence>
<dbReference type="InterPro" id="IPR027417">
    <property type="entry name" value="P-loop_NTPase"/>
</dbReference>
<comment type="caution">
    <text evidence="1">The sequence shown here is derived from an EMBL/GenBank/DDBJ whole genome shotgun (WGS) entry which is preliminary data.</text>
</comment>
<accession>X1K9F1</accession>